<dbReference type="SUPFAM" id="SSF144232">
    <property type="entry name" value="HIT/MYND zinc finger-like"/>
    <property type="match status" value="1"/>
</dbReference>
<dbReference type="Gene3D" id="6.10.140.2220">
    <property type="match status" value="1"/>
</dbReference>
<dbReference type="EMBL" id="KN823003">
    <property type="protein sequence ID" value="KIO27775.1"/>
    <property type="molecule type" value="Genomic_DNA"/>
</dbReference>
<dbReference type="InterPro" id="IPR027974">
    <property type="entry name" value="DUF4470"/>
</dbReference>
<dbReference type="HOGENOM" id="CLU_018400_1_0_1"/>
<sequence>YCSRECQVAHWKLHKDTCSSPYASEKWIPSWQKEGRPPAFLTMDGSAEAASYFGRLGNNLWGNVAACDILNVPMNEGDSIKTQDLTLCFAASGDLRNLIKTVNGLPLNYSGRCTLVVNDYHPQVAIRNLVILCMLLDSAGPSTELTAEAALHALYSASLTSDQYEFVGKWMDGLGEIGQQPPLPFHAGINFNSHTSMEWWYPEQVGMRLRLMEAASHSKAQSEADRRRVMLSPQRLDYRERYYTQLRPRHRVGFTHWLDTGVLLPFGQPVDSFDKPNRLLYSEHCEWLLIDYDSPAFSWNPLDVEKTRKEKGLPEEDYFGALFFHIKQELMDFITRARQFNLFVLLFSVDLTLLPQVLDVTMEFEGRPKLMFDRVETSNVMDSIGPSSIISAWGPRLNRKNPNAALLLYSMNYSRKVEDGPMTSQPGDKLAKMTKEITLQQLRPYSIMRDTEAFFDTRPAFMKYLREQGVPEACRMTNVRQREAPRILPAVSDLRFS</sequence>
<protein>
    <recommendedName>
        <fullName evidence="1">DUF4470 domain-containing protein</fullName>
    </recommendedName>
</protein>
<dbReference type="Pfam" id="PF14737">
    <property type="entry name" value="DUF4470"/>
    <property type="match status" value="1"/>
</dbReference>
<name>A0A0C3QBC6_9AGAM</name>
<dbReference type="Proteomes" id="UP000054248">
    <property type="component" value="Unassembled WGS sequence"/>
</dbReference>
<evidence type="ECO:0000313" key="2">
    <source>
        <dbReference type="EMBL" id="KIO27775.1"/>
    </source>
</evidence>
<gene>
    <name evidence="2" type="ORF">M407DRAFT_72707</name>
</gene>
<organism evidence="2 3">
    <name type="scientific">Tulasnella calospora MUT 4182</name>
    <dbReference type="NCBI Taxonomy" id="1051891"/>
    <lineage>
        <taxon>Eukaryota</taxon>
        <taxon>Fungi</taxon>
        <taxon>Dikarya</taxon>
        <taxon>Basidiomycota</taxon>
        <taxon>Agaricomycotina</taxon>
        <taxon>Agaricomycetes</taxon>
        <taxon>Cantharellales</taxon>
        <taxon>Tulasnellaceae</taxon>
        <taxon>Tulasnella</taxon>
    </lineage>
</organism>
<dbReference type="OrthoDB" id="5282002at2759"/>
<feature type="non-terminal residue" evidence="2">
    <location>
        <position position="1"/>
    </location>
</feature>
<evidence type="ECO:0000259" key="1">
    <source>
        <dbReference type="Pfam" id="PF14737"/>
    </source>
</evidence>
<accession>A0A0C3QBC6</accession>
<proteinExistence type="predicted"/>
<feature type="domain" description="DUF4470" evidence="1">
    <location>
        <begin position="60"/>
        <end position="158"/>
    </location>
</feature>
<reference evidence="2 3" key="1">
    <citation type="submission" date="2014-04" db="EMBL/GenBank/DDBJ databases">
        <authorList>
            <consortium name="DOE Joint Genome Institute"/>
            <person name="Kuo A."/>
            <person name="Girlanda M."/>
            <person name="Perotto S."/>
            <person name="Kohler A."/>
            <person name="Nagy L.G."/>
            <person name="Floudas D."/>
            <person name="Copeland A."/>
            <person name="Barry K.W."/>
            <person name="Cichocki N."/>
            <person name="Veneault-Fourrey C."/>
            <person name="LaButti K."/>
            <person name="Lindquist E.A."/>
            <person name="Lipzen A."/>
            <person name="Lundell T."/>
            <person name="Morin E."/>
            <person name="Murat C."/>
            <person name="Sun H."/>
            <person name="Tunlid A."/>
            <person name="Henrissat B."/>
            <person name="Grigoriev I.V."/>
            <person name="Hibbett D.S."/>
            <person name="Martin F."/>
            <person name="Nordberg H.P."/>
            <person name="Cantor M.N."/>
            <person name="Hua S.X."/>
        </authorList>
    </citation>
    <scope>NUCLEOTIDE SEQUENCE [LARGE SCALE GENOMIC DNA]</scope>
    <source>
        <strain evidence="2 3">MUT 4182</strain>
    </source>
</reference>
<evidence type="ECO:0000313" key="3">
    <source>
        <dbReference type="Proteomes" id="UP000054248"/>
    </source>
</evidence>
<dbReference type="AlphaFoldDB" id="A0A0C3QBC6"/>
<reference evidence="3" key="2">
    <citation type="submission" date="2015-01" db="EMBL/GenBank/DDBJ databases">
        <title>Evolutionary Origins and Diversification of the Mycorrhizal Mutualists.</title>
        <authorList>
            <consortium name="DOE Joint Genome Institute"/>
            <consortium name="Mycorrhizal Genomics Consortium"/>
            <person name="Kohler A."/>
            <person name="Kuo A."/>
            <person name="Nagy L.G."/>
            <person name="Floudas D."/>
            <person name="Copeland A."/>
            <person name="Barry K.W."/>
            <person name="Cichocki N."/>
            <person name="Veneault-Fourrey C."/>
            <person name="LaButti K."/>
            <person name="Lindquist E.A."/>
            <person name="Lipzen A."/>
            <person name="Lundell T."/>
            <person name="Morin E."/>
            <person name="Murat C."/>
            <person name="Riley R."/>
            <person name="Ohm R."/>
            <person name="Sun H."/>
            <person name="Tunlid A."/>
            <person name="Henrissat B."/>
            <person name="Grigoriev I.V."/>
            <person name="Hibbett D.S."/>
            <person name="Martin F."/>
        </authorList>
    </citation>
    <scope>NUCLEOTIDE SEQUENCE [LARGE SCALE GENOMIC DNA]</scope>
    <source>
        <strain evidence="3">MUT 4182</strain>
    </source>
</reference>
<keyword evidence="3" id="KW-1185">Reference proteome</keyword>